<evidence type="ECO:0000313" key="2">
    <source>
        <dbReference type="EMBL" id="CAD6240312.1"/>
    </source>
</evidence>
<gene>
    <name evidence="2" type="ORF">NCGR_LOCUS26938</name>
</gene>
<dbReference type="AlphaFoldDB" id="A0A811PGN2"/>
<keyword evidence="3" id="KW-1185">Reference proteome</keyword>
<feature type="region of interest" description="Disordered" evidence="1">
    <location>
        <begin position="100"/>
        <end position="121"/>
    </location>
</feature>
<sequence>MKKYEIVIPTKAVDRDFVAYAGSLQRVEELRWSTTAGEPWFTPDEMRKIVAKDAAAGDARKKVDEDDYEMAAMIKDNLRDYRGYPKAEDIFLRKLRSYEAKAKRGQKRSHTEMAEQEVGGS</sequence>
<evidence type="ECO:0000256" key="1">
    <source>
        <dbReference type="SAM" id="MobiDB-lite"/>
    </source>
</evidence>
<dbReference type="EMBL" id="CAJGYO010000006">
    <property type="protein sequence ID" value="CAD6240312.1"/>
    <property type="molecule type" value="Genomic_DNA"/>
</dbReference>
<proteinExistence type="predicted"/>
<evidence type="ECO:0000313" key="3">
    <source>
        <dbReference type="Proteomes" id="UP000604825"/>
    </source>
</evidence>
<name>A0A811PGN2_9POAL</name>
<accession>A0A811PGN2</accession>
<organism evidence="2 3">
    <name type="scientific">Miscanthus lutarioriparius</name>
    <dbReference type="NCBI Taxonomy" id="422564"/>
    <lineage>
        <taxon>Eukaryota</taxon>
        <taxon>Viridiplantae</taxon>
        <taxon>Streptophyta</taxon>
        <taxon>Embryophyta</taxon>
        <taxon>Tracheophyta</taxon>
        <taxon>Spermatophyta</taxon>
        <taxon>Magnoliopsida</taxon>
        <taxon>Liliopsida</taxon>
        <taxon>Poales</taxon>
        <taxon>Poaceae</taxon>
        <taxon>PACMAD clade</taxon>
        <taxon>Panicoideae</taxon>
        <taxon>Andropogonodae</taxon>
        <taxon>Andropogoneae</taxon>
        <taxon>Saccharinae</taxon>
        <taxon>Miscanthus</taxon>
    </lineage>
</organism>
<protein>
    <submittedName>
        <fullName evidence="2">Uncharacterized protein</fullName>
    </submittedName>
</protein>
<comment type="caution">
    <text evidence="2">The sequence shown here is derived from an EMBL/GenBank/DDBJ whole genome shotgun (WGS) entry which is preliminary data.</text>
</comment>
<dbReference type="Proteomes" id="UP000604825">
    <property type="component" value="Unassembled WGS sequence"/>
</dbReference>
<reference evidence="2" key="1">
    <citation type="submission" date="2020-10" db="EMBL/GenBank/DDBJ databases">
        <authorList>
            <person name="Han B."/>
            <person name="Lu T."/>
            <person name="Zhao Q."/>
            <person name="Huang X."/>
            <person name="Zhao Y."/>
        </authorList>
    </citation>
    <scope>NUCLEOTIDE SEQUENCE</scope>
</reference>